<dbReference type="AlphaFoldDB" id="A0A498C6F9"/>
<evidence type="ECO:0000256" key="6">
    <source>
        <dbReference type="HAMAP-Rule" id="MF_00978"/>
    </source>
</evidence>
<dbReference type="HAMAP" id="MF_00978">
    <property type="entry name" value="Bifunct_BirA"/>
    <property type="match status" value="1"/>
</dbReference>
<dbReference type="Pfam" id="PF03099">
    <property type="entry name" value="BPL_LplA_LipB"/>
    <property type="match status" value="1"/>
</dbReference>
<dbReference type="InterPro" id="IPR036388">
    <property type="entry name" value="WH-like_DNA-bd_sf"/>
</dbReference>
<dbReference type="SUPFAM" id="SSF46785">
    <property type="entry name" value="Winged helix' DNA-binding domain"/>
    <property type="match status" value="1"/>
</dbReference>
<keyword evidence="6" id="KW-0804">Transcription</keyword>
<dbReference type="InterPro" id="IPR004408">
    <property type="entry name" value="Biotin_CoA_COase_ligase"/>
</dbReference>
<sequence>MTRRGSAARGAAWPAVLQLLSDGRTWSGEALGRACGVSRAAVWKAVDGLRARGVPIEAVPGRGYRLSGGVELLDASLIRAGLPAGSAIDVEVELATGSTNQDLMARQVERPVVRFAEVQTQGRGRQGRAWWSAFGRQLQFSVAWPFRVLAAPAPGLSIAVGVELAEALSRVGATGLRLKWPNDLLGPAGEKLCGILVELQGQVLGPCQVVIGVGVNLRGGMRPDGADAALSGLDQVGLADLGRNGLAAALAQAVLVACETFGGEGLAGYQQRWPEWDALLQRAITVQLGKEVLRGEGAGLTPDGALRLAMADGSLRTLHAGEVHIGGGMAGL</sequence>
<evidence type="ECO:0000313" key="9">
    <source>
        <dbReference type="Proteomes" id="UP000275461"/>
    </source>
</evidence>
<dbReference type="InterPro" id="IPR004143">
    <property type="entry name" value="BPL_LPL_catalytic"/>
</dbReference>
<evidence type="ECO:0000256" key="2">
    <source>
        <dbReference type="ARBA" id="ARBA00022741"/>
    </source>
</evidence>
<name>A0A498C6F9_9GAMM</name>
<feature type="domain" description="BPL/LPL catalytic" evidence="7">
    <location>
        <begin position="71"/>
        <end position="266"/>
    </location>
</feature>
<comment type="similarity">
    <text evidence="6">Belongs to the biotin--protein ligase family.</text>
</comment>
<dbReference type="EC" id="6.3.4.15" evidence="6"/>
<gene>
    <name evidence="6" type="primary">birA</name>
    <name evidence="8" type="ORF">DFR31_1233</name>
</gene>
<evidence type="ECO:0000256" key="4">
    <source>
        <dbReference type="ARBA" id="ARBA00023267"/>
    </source>
</evidence>
<evidence type="ECO:0000256" key="1">
    <source>
        <dbReference type="ARBA" id="ARBA00022598"/>
    </source>
</evidence>
<dbReference type="PROSITE" id="PS51733">
    <property type="entry name" value="BPL_LPL_CATALYTIC"/>
    <property type="match status" value="1"/>
</dbReference>
<dbReference type="Gene3D" id="1.10.10.10">
    <property type="entry name" value="Winged helix-like DNA-binding domain superfamily/Winged helix DNA-binding domain"/>
    <property type="match status" value="1"/>
</dbReference>
<keyword evidence="3 6" id="KW-0067">ATP-binding</keyword>
<dbReference type="Pfam" id="PF02237">
    <property type="entry name" value="BPL_C"/>
    <property type="match status" value="1"/>
</dbReference>
<dbReference type="InterPro" id="IPR003142">
    <property type="entry name" value="BPL_C"/>
</dbReference>
<dbReference type="InterPro" id="IPR013196">
    <property type="entry name" value="HTH_11"/>
</dbReference>
<protein>
    <recommendedName>
        <fullName evidence="6">Bifunctional ligase/repressor BirA</fullName>
    </recommendedName>
    <alternativeName>
        <fullName evidence="6">Biotin operon repressor</fullName>
    </alternativeName>
    <alternativeName>
        <fullName evidence="6">Biotin--[acetyl-CoA-carboxylase] ligase</fullName>
        <ecNumber evidence="6">6.3.4.15</ecNumber>
    </alternativeName>
    <alternativeName>
        <fullName evidence="6">Biotin--protein ligase</fullName>
    </alternativeName>
    <alternativeName>
        <fullName evidence="6">Biotin-[acetyl-CoA carboxylase] synthetase</fullName>
    </alternativeName>
</protein>
<keyword evidence="6" id="KW-0805">Transcription regulation</keyword>
<dbReference type="GO" id="GO:0005524">
    <property type="term" value="F:ATP binding"/>
    <property type="evidence" value="ECO:0007669"/>
    <property type="project" value="UniProtKB-UniRule"/>
</dbReference>
<dbReference type="InterPro" id="IPR045864">
    <property type="entry name" value="aa-tRNA-synth_II/BPL/LPL"/>
</dbReference>
<keyword evidence="1 6" id="KW-0436">Ligase</keyword>
<dbReference type="CDD" id="cd16442">
    <property type="entry name" value="BPL"/>
    <property type="match status" value="1"/>
</dbReference>
<keyword evidence="6" id="KW-0678">Repressor</keyword>
<dbReference type="GO" id="GO:0004077">
    <property type="term" value="F:biotin--[biotin carboxyl-carrier protein] ligase activity"/>
    <property type="evidence" value="ECO:0007669"/>
    <property type="project" value="UniProtKB-UniRule"/>
</dbReference>
<evidence type="ECO:0000256" key="3">
    <source>
        <dbReference type="ARBA" id="ARBA00022840"/>
    </source>
</evidence>
<dbReference type="InterPro" id="IPR030855">
    <property type="entry name" value="Bifunct_BirA"/>
</dbReference>
<proteinExistence type="inferred from homology"/>
<dbReference type="PANTHER" id="PTHR12835:SF5">
    <property type="entry name" value="BIOTIN--PROTEIN LIGASE"/>
    <property type="match status" value="1"/>
</dbReference>
<feature type="binding site" evidence="6">
    <location>
        <begin position="98"/>
        <end position="100"/>
    </location>
    <ligand>
        <name>biotin</name>
        <dbReference type="ChEBI" id="CHEBI:57586"/>
    </ligand>
</feature>
<dbReference type="RefSeq" id="WP_121441722.1">
    <property type="nucleotide sequence ID" value="NZ_RCDA01000001.1"/>
</dbReference>
<comment type="caution">
    <text evidence="8">The sequence shown here is derived from an EMBL/GenBank/DDBJ whole genome shotgun (WGS) entry which is preliminary data.</text>
</comment>
<comment type="function">
    <text evidence="6">Acts both as a biotin--[acetyl-CoA-carboxylase] ligase and a biotin-operon repressor. In the presence of ATP, BirA activates biotin to form the BirA-biotinyl-5'-adenylate (BirA-bio-5'-AMP or holoBirA) complex. HoloBirA can either transfer the biotinyl moiety to the biotin carboxyl carrier protein (BCCP) subunit of acetyl-CoA carboxylase, or bind to the biotin operator site and inhibit transcription of the operon.</text>
</comment>
<dbReference type="NCBIfam" id="TIGR00121">
    <property type="entry name" value="birA_ligase"/>
    <property type="match status" value="1"/>
</dbReference>
<reference evidence="8 9" key="1">
    <citation type="submission" date="2018-10" db="EMBL/GenBank/DDBJ databases">
        <title>Genomic Encyclopedia of Type Strains, Phase IV (KMG-IV): sequencing the most valuable type-strain genomes for metagenomic binning, comparative biology and taxonomic classification.</title>
        <authorList>
            <person name="Goeker M."/>
        </authorList>
    </citation>
    <scope>NUCLEOTIDE SEQUENCE [LARGE SCALE GENOMIC DNA]</scope>
    <source>
        <strain evidence="8 9">DSM 12769</strain>
    </source>
</reference>
<dbReference type="Gene3D" id="3.30.930.10">
    <property type="entry name" value="Bira Bifunctional Protein, Domain 2"/>
    <property type="match status" value="1"/>
</dbReference>
<dbReference type="GO" id="GO:0005737">
    <property type="term" value="C:cytoplasm"/>
    <property type="evidence" value="ECO:0007669"/>
    <property type="project" value="TreeGrafter"/>
</dbReference>
<keyword evidence="4 6" id="KW-0092">Biotin</keyword>
<evidence type="ECO:0000313" key="8">
    <source>
        <dbReference type="EMBL" id="RLK51302.1"/>
    </source>
</evidence>
<dbReference type="GO" id="GO:0006355">
    <property type="term" value="P:regulation of DNA-templated transcription"/>
    <property type="evidence" value="ECO:0007669"/>
    <property type="project" value="UniProtKB-UniRule"/>
</dbReference>
<evidence type="ECO:0000256" key="5">
    <source>
        <dbReference type="ARBA" id="ARBA00047846"/>
    </source>
</evidence>
<dbReference type="Gene3D" id="2.30.30.100">
    <property type="match status" value="1"/>
</dbReference>
<feature type="binding site" evidence="6">
    <location>
        <begin position="123"/>
        <end position="125"/>
    </location>
    <ligand>
        <name>biotin</name>
        <dbReference type="ChEBI" id="CHEBI:57586"/>
    </ligand>
</feature>
<feature type="binding site" evidence="6">
    <location>
        <position position="119"/>
    </location>
    <ligand>
        <name>biotin</name>
        <dbReference type="ChEBI" id="CHEBI:57586"/>
    </ligand>
</feature>
<dbReference type="Proteomes" id="UP000275461">
    <property type="component" value="Unassembled WGS sequence"/>
</dbReference>
<dbReference type="GO" id="GO:0003677">
    <property type="term" value="F:DNA binding"/>
    <property type="evidence" value="ECO:0007669"/>
    <property type="project" value="UniProtKB-UniRule"/>
</dbReference>
<organism evidence="8 9">
    <name type="scientific">Alkalispirillum mobile</name>
    <dbReference type="NCBI Taxonomy" id="85925"/>
    <lineage>
        <taxon>Bacteria</taxon>
        <taxon>Pseudomonadati</taxon>
        <taxon>Pseudomonadota</taxon>
        <taxon>Gammaproteobacteria</taxon>
        <taxon>Chromatiales</taxon>
        <taxon>Ectothiorhodospiraceae</taxon>
        <taxon>Alkalispirillum</taxon>
    </lineage>
</organism>
<evidence type="ECO:0000259" key="7">
    <source>
        <dbReference type="PROSITE" id="PS51733"/>
    </source>
</evidence>
<comment type="caution">
    <text evidence="6">Lacks conserved residue(s) required for the propagation of feature annotation.</text>
</comment>
<dbReference type="Pfam" id="PF08279">
    <property type="entry name" value="HTH_11"/>
    <property type="match status" value="1"/>
</dbReference>
<dbReference type="InterPro" id="IPR036390">
    <property type="entry name" value="WH_DNA-bd_sf"/>
</dbReference>
<keyword evidence="2 6" id="KW-0547">Nucleotide-binding</keyword>
<dbReference type="PANTHER" id="PTHR12835">
    <property type="entry name" value="BIOTIN PROTEIN LIGASE"/>
    <property type="match status" value="1"/>
</dbReference>
<dbReference type="SUPFAM" id="SSF50037">
    <property type="entry name" value="C-terminal domain of transcriptional repressors"/>
    <property type="match status" value="1"/>
</dbReference>
<keyword evidence="9" id="KW-1185">Reference proteome</keyword>
<comment type="catalytic activity">
    <reaction evidence="5 6">
        <text>biotin + L-lysyl-[protein] + ATP = N(6)-biotinyl-L-lysyl-[protein] + AMP + diphosphate + H(+)</text>
        <dbReference type="Rhea" id="RHEA:11756"/>
        <dbReference type="Rhea" id="RHEA-COMP:9752"/>
        <dbReference type="Rhea" id="RHEA-COMP:10505"/>
        <dbReference type="ChEBI" id="CHEBI:15378"/>
        <dbReference type="ChEBI" id="CHEBI:29969"/>
        <dbReference type="ChEBI" id="CHEBI:30616"/>
        <dbReference type="ChEBI" id="CHEBI:33019"/>
        <dbReference type="ChEBI" id="CHEBI:57586"/>
        <dbReference type="ChEBI" id="CHEBI:83144"/>
        <dbReference type="ChEBI" id="CHEBI:456215"/>
        <dbReference type="EC" id="6.3.4.15"/>
    </reaction>
</comment>
<dbReference type="InterPro" id="IPR008988">
    <property type="entry name" value="Transcriptional_repressor_C"/>
</dbReference>
<dbReference type="EMBL" id="RCDA01000001">
    <property type="protein sequence ID" value="RLK51302.1"/>
    <property type="molecule type" value="Genomic_DNA"/>
</dbReference>
<dbReference type="SUPFAM" id="SSF55681">
    <property type="entry name" value="Class II aaRS and biotin synthetases"/>
    <property type="match status" value="1"/>
</dbReference>
<keyword evidence="6" id="KW-0238">DNA-binding</keyword>
<dbReference type="OrthoDB" id="9807064at2"/>
<accession>A0A498C6F9</accession>
<feature type="DNA-binding region" description="H-T-H motif" evidence="6">
    <location>
        <begin position="28"/>
        <end position="47"/>
    </location>
</feature>